<sequence>MTRALGALSSEPIIVGCSTSPPADWPAATASSRSANRPASEGSAATAMRSCSMPESYSASDILSSSVS</sequence>
<name>A0A161YE77_9CELL</name>
<accession>A0A161YE77</accession>
<organism evidence="2 3">
    <name type="scientific">Oerskovia enterophila</name>
    <dbReference type="NCBI Taxonomy" id="43678"/>
    <lineage>
        <taxon>Bacteria</taxon>
        <taxon>Bacillati</taxon>
        <taxon>Actinomycetota</taxon>
        <taxon>Actinomycetes</taxon>
        <taxon>Micrococcales</taxon>
        <taxon>Cellulomonadaceae</taxon>
        <taxon>Oerskovia</taxon>
    </lineage>
</organism>
<evidence type="ECO:0000313" key="3">
    <source>
        <dbReference type="Proteomes" id="UP000076447"/>
    </source>
</evidence>
<evidence type="ECO:0000256" key="1">
    <source>
        <dbReference type="SAM" id="MobiDB-lite"/>
    </source>
</evidence>
<comment type="caution">
    <text evidence="2">The sequence shown here is derived from an EMBL/GenBank/DDBJ whole genome shotgun (WGS) entry which is preliminary data.</text>
</comment>
<protein>
    <submittedName>
        <fullName evidence="2">Uncharacterized protein</fullName>
    </submittedName>
</protein>
<dbReference type="STRING" id="43678.OJAG_32200"/>
<evidence type="ECO:0000313" key="2">
    <source>
        <dbReference type="EMBL" id="KZM34068.1"/>
    </source>
</evidence>
<feature type="region of interest" description="Disordered" evidence="1">
    <location>
        <begin position="1"/>
        <end position="68"/>
    </location>
</feature>
<dbReference type="EMBL" id="LRIE01000082">
    <property type="protein sequence ID" value="KZM34068.1"/>
    <property type="molecule type" value="Genomic_DNA"/>
</dbReference>
<dbReference type="AlphaFoldDB" id="A0A161YE77"/>
<dbReference type="PATRIC" id="fig|43678.3.peg.3378"/>
<feature type="compositionally biased region" description="Polar residues" evidence="1">
    <location>
        <begin position="53"/>
        <end position="68"/>
    </location>
</feature>
<dbReference type="Proteomes" id="UP000076447">
    <property type="component" value="Unassembled WGS sequence"/>
</dbReference>
<reference evidence="2 3" key="1">
    <citation type="submission" date="2016-01" db="EMBL/GenBank/DDBJ databases">
        <title>Genome sequence of Oerskovia enterophila VJag, an agar and cellulose degrading bacterium.</title>
        <authorList>
            <person name="Poehlein A."/>
            <person name="Jag V."/>
            <person name="Bengelsdorf F."/>
            <person name="Duerre P."/>
            <person name="Daniel R."/>
        </authorList>
    </citation>
    <scope>NUCLEOTIDE SEQUENCE [LARGE SCALE GENOMIC DNA]</scope>
    <source>
        <strain evidence="2 3">VJag</strain>
    </source>
</reference>
<gene>
    <name evidence="2" type="ORF">OJAG_32200</name>
</gene>
<proteinExistence type="predicted"/>